<organism evidence="1 2">
    <name type="scientific">Alistipes inops</name>
    <dbReference type="NCBI Taxonomy" id="1501391"/>
    <lineage>
        <taxon>Bacteria</taxon>
        <taxon>Pseudomonadati</taxon>
        <taxon>Bacteroidota</taxon>
        <taxon>Bacteroidia</taxon>
        <taxon>Bacteroidales</taxon>
        <taxon>Rikenellaceae</taxon>
        <taxon>Alistipes</taxon>
    </lineage>
</organism>
<comment type="caution">
    <text evidence="1">The sequence shown here is derived from an EMBL/GenBank/DDBJ whole genome shotgun (WGS) entry which is preliminary data.</text>
</comment>
<dbReference type="RefSeq" id="WP_035474293.1">
    <property type="nucleotide sequence ID" value="NZ_JRGF01000019.1"/>
</dbReference>
<reference evidence="1 2" key="1">
    <citation type="submission" date="2014-09" db="EMBL/GenBank/DDBJ databases">
        <title>Alistipes sp. 627, sp. nov., a novel member of the family Rikenellaceae isolated from human faeces.</title>
        <authorList>
            <person name="Shkoporov A.N."/>
            <person name="Chaplin A.V."/>
            <person name="Motuzova O.V."/>
            <person name="Kafarskaia L.I."/>
            <person name="Khokhlova E.V."/>
            <person name="Efimov B.A."/>
        </authorList>
    </citation>
    <scope>NUCLEOTIDE SEQUENCE [LARGE SCALE GENOMIC DNA]</scope>
    <source>
        <strain evidence="1 2">627</strain>
    </source>
</reference>
<evidence type="ECO:0000313" key="2">
    <source>
        <dbReference type="Proteomes" id="UP000030889"/>
    </source>
</evidence>
<evidence type="ECO:0000313" key="1">
    <source>
        <dbReference type="EMBL" id="KHE40854.1"/>
    </source>
</evidence>
<name>A0ABR4YH01_9BACT</name>
<protein>
    <submittedName>
        <fullName evidence="1">Uncharacterized protein</fullName>
    </submittedName>
</protein>
<dbReference type="EMBL" id="JRGF01000019">
    <property type="protein sequence ID" value="KHE40854.1"/>
    <property type="molecule type" value="Genomic_DNA"/>
</dbReference>
<sequence>MNAKQKLAAEFVELLKQQRKEHNERGRFLGYAERLAARIRLCGICGSWVGNGTTYSMLVSPQEDGLSVLICDNSHCYKTVLRDLSAVLRDRQIVLVGELGQSCGRIILDENDVLHCADYGTFLREATLLRNELHDMQNDGLSESEA</sequence>
<dbReference type="Proteomes" id="UP000030889">
    <property type="component" value="Unassembled WGS sequence"/>
</dbReference>
<gene>
    <name evidence="1" type="ORF">LG35_09615</name>
</gene>
<keyword evidence="2" id="KW-1185">Reference proteome</keyword>
<proteinExistence type="predicted"/>
<accession>A0ABR4YH01</accession>